<evidence type="ECO:0000313" key="2">
    <source>
        <dbReference type="EMBL" id="ELY67707.1"/>
    </source>
</evidence>
<feature type="compositionally biased region" description="Acidic residues" evidence="1">
    <location>
        <begin position="45"/>
        <end position="60"/>
    </location>
</feature>
<proteinExistence type="predicted"/>
<keyword evidence="3" id="KW-1185">Reference proteome</keyword>
<reference evidence="2 3" key="1">
    <citation type="journal article" date="2014" name="PLoS Genet.">
        <title>Phylogenetically driven sequencing of extremely halophilic archaea reveals strategies for static and dynamic osmo-response.</title>
        <authorList>
            <person name="Becker E.A."/>
            <person name="Seitzer P.M."/>
            <person name="Tritt A."/>
            <person name="Larsen D."/>
            <person name="Krusor M."/>
            <person name="Yao A.I."/>
            <person name="Wu D."/>
            <person name="Madern D."/>
            <person name="Eisen J.A."/>
            <person name="Darling A.E."/>
            <person name="Facciotti M.T."/>
        </authorList>
    </citation>
    <scope>NUCLEOTIDE SEQUENCE [LARGE SCALE GENOMIC DNA]</scope>
    <source>
        <strain evidence="2 3">JCM 10478</strain>
    </source>
</reference>
<organism evidence="2 3">
    <name type="scientific">Natrinema versiforme JCM 10478</name>
    <dbReference type="NCBI Taxonomy" id="1227496"/>
    <lineage>
        <taxon>Archaea</taxon>
        <taxon>Methanobacteriati</taxon>
        <taxon>Methanobacteriota</taxon>
        <taxon>Stenosarchaea group</taxon>
        <taxon>Halobacteria</taxon>
        <taxon>Halobacteriales</taxon>
        <taxon>Natrialbaceae</taxon>
        <taxon>Natrinema</taxon>
    </lineage>
</organism>
<dbReference type="STRING" id="1227496.C489_09111"/>
<protein>
    <submittedName>
        <fullName evidence="2">Uncharacterized protein</fullName>
    </submittedName>
</protein>
<gene>
    <name evidence="2" type="ORF">C489_09111</name>
</gene>
<feature type="region of interest" description="Disordered" evidence="1">
    <location>
        <begin position="1"/>
        <end position="79"/>
    </location>
</feature>
<dbReference type="AlphaFoldDB" id="L9Y1V4"/>
<evidence type="ECO:0000313" key="3">
    <source>
        <dbReference type="Proteomes" id="UP000011632"/>
    </source>
</evidence>
<dbReference type="Proteomes" id="UP000011632">
    <property type="component" value="Unassembled WGS sequence"/>
</dbReference>
<feature type="compositionally biased region" description="Acidic residues" evidence="1">
    <location>
        <begin position="1"/>
        <end position="37"/>
    </location>
</feature>
<sequence length="180" mass="18739">MVSLTDDPDDADPEDNASDEPEPELEEESYAEIDPEIAEQVAAADTEEADGDDGADDAGDAGDGSDGAADDTPDNLSPGHIYCKALGAGATISQERMGSGVDDRSAAIEDYAELAKDLDLDDYFDQWYAENIGGSGEVSPGQGLIAFSSLFAVMVLVEDAEMLDGAIDSMNDLSTETEAA</sequence>
<dbReference type="EMBL" id="AOID01000027">
    <property type="protein sequence ID" value="ELY67707.1"/>
    <property type="molecule type" value="Genomic_DNA"/>
</dbReference>
<name>L9Y1V4_9EURY</name>
<dbReference type="RefSeq" id="WP_006430888.1">
    <property type="nucleotide sequence ID" value="NZ_AOID01000027.1"/>
</dbReference>
<accession>L9Y1V4</accession>
<dbReference type="PATRIC" id="fig|1227496.3.peg.1841"/>
<evidence type="ECO:0000256" key="1">
    <source>
        <dbReference type="SAM" id="MobiDB-lite"/>
    </source>
</evidence>
<comment type="caution">
    <text evidence="2">The sequence shown here is derived from an EMBL/GenBank/DDBJ whole genome shotgun (WGS) entry which is preliminary data.</text>
</comment>